<name>A0ACB9IZF3_9ASTR</name>
<gene>
    <name evidence="1" type="ORF">L1987_17104</name>
</gene>
<reference evidence="1 2" key="2">
    <citation type="journal article" date="2022" name="Mol. Ecol. Resour.">
        <title>The genomes of chicory, endive, great burdock and yacon provide insights into Asteraceae paleo-polyploidization history and plant inulin production.</title>
        <authorList>
            <person name="Fan W."/>
            <person name="Wang S."/>
            <person name="Wang H."/>
            <person name="Wang A."/>
            <person name="Jiang F."/>
            <person name="Liu H."/>
            <person name="Zhao H."/>
            <person name="Xu D."/>
            <person name="Zhang Y."/>
        </authorList>
    </citation>
    <scope>NUCLEOTIDE SEQUENCE [LARGE SCALE GENOMIC DNA]</scope>
    <source>
        <strain evidence="2">cv. Yunnan</strain>
        <tissue evidence="1">Leaves</tissue>
    </source>
</reference>
<comment type="caution">
    <text evidence="1">The sequence shown here is derived from an EMBL/GenBank/DDBJ whole genome shotgun (WGS) entry which is preliminary data.</text>
</comment>
<sequence>MACFLCCFRIPGCYLFTTETLIPLPPSLLSSTTIRTGSLTTTKTPISPQPIGLERYSLSAPPPDALALYVLQQIHALVMSLSYTGIEIKIVHALESWDRGVLMQQLIDLKRIVLRCLKLILFIKALTAELHGVTWIFLNYQPMAMFTEDKILEDVPCNAMINNHRTSTRDRPMQVPYDRNGEADKKASFVERYLKKILLQFQHCVTHYFNLSQVQKAFHINITKLSYPWQACGDIVYVNWTDSALSVPRLCVICAPHLQGTHSYWFTDMGIQFGCFKLQISVLCTK</sequence>
<organism evidence="1 2">
    <name type="scientific">Smallanthus sonchifolius</name>
    <dbReference type="NCBI Taxonomy" id="185202"/>
    <lineage>
        <taxon>Eukaryota</taxon>
        <taxon>Viridiplantae</taxon>
        <taxon>Streptophyta</taxon>
        <taxon>Embryophyta</taxon>
        <taxon>Tracheophyta</taxon>
        <taxon>Spermatophyta</taxon>
        <taxon>Magnoliopsida</taxon>
        <taxon>eudicotyledons</taxon>
        <taxon>Gunneridae</taxon>
        <taxon>Pentapetalae</taxon>
        <taxon>asterids</taxon>
        <taxon>campanulids</taxon>
        <taxon>Asterales</taxon>
        <taxon>Asteraceae</taxon>
        <taxon>Asteroideae</taxon>
        <taxon>Heliantheae alliance</taxon>
        <taxon>Millerieae</taxon>
        <taxon>Smallanthus</taxon>
    </lineage>
</organism>
<accession>A0ACB9IZF3</accession>
<reference evidence="2" key="1">
    <citation type="journal article" date="2022" name="Mol. Ecol. Resour.">
        <title>The genomes of chicory, endive, great burdock and yacon provide insights into Asteraceae palaeo-polyploidization history and plant inulin production.</title>
        <authorList>
            <person name="Fan W."/>
            <person name="Wang S."/>
            <person name="Wang H."/>
            <person name="Wang A."/>
            <person name="Jiang F."/>
            <person name="Liu H."/>
            <person name="Zhao H."/>
            <person name="Xu D."/>
            <person name="Zhang Y."/>
        </authorList>
    </citation>
    <scope>NUCLEOTIDE SEQUENCE [LARGE SCALE GENOMIC DNA]</scope>
    <source>
        <strain evidence="2">cv. Yunnan</strain>
    </source>
</reference>
<dbReference type="Proteomes" id="UP001056120">
    <property type="component" value="Linkage Group LG06"/>
</dbReference>
<keyword evidence="2" id="KW-1185">Reference proteome</keyword>
<protein>
    <submittedName>
        <fullName evidence="1">Uncharacterized protein</fullName>
    </submittedName>
</protein>
<evidence type="ECO:0000313" key="2">
    <source>
        <dbReference type="Proteomes" id="UP001056120"/>
    </source>
</evidence>
<proteinExistence type="predicted"/>
<evidence type="ECO:0000313" key="1">
    <source>
        <dbReference type="EMBL" id="KAI3812397.1"/>
    </source>
</evidence>
<dbReference type="EMBL" id="CM042023">
    <property type="protein sequence ID" value="KAI3812397.1"/>
    <property type="molecule type" value="Genomic_DNA"/>
</dbReference>